<name>A0ACB8SVN7_9AGAM</name>
<comment type="caution">
    <text evidence="1">The sequence shown here is derived from an EMBL/GenBank/DDBJ whole genome shotgun (WGS) entry which is preliminary data.</text>
</comment>
<gene>
    <name evidence="1" type="ORF">BV25DRAFT_1047936</name>
</gene>
<organism evidence="1 2">
    <name type="scientific">Artomyces pyxidatus</name>
    <dbReference type="NCBI Taxonomy" id="48021"/>
    <lineage>
        <taxon>Eukaryota</taxon>
        <taxon>Fungi</taxon>
        <taxon>Dikarya</taxon>
        <taxon>Basidiomycota</taxon>
        <taxon>Agaricomycotina</taxon>
        <taxon>Agaricomycetes</taxon>
        <taxon>Russulales</taxon>
        <taxon>Auriscalpiaceae</taxon>
        <taxon>Artomyces</taxon>
    </lineage>
</organism>
<dbReference type="EMBL" id="MU277224">
    <property type="protein sequence ID" value="KAI0059751.1"/>
    <property type="molecule type" value="Genomic_DNA"/>
</dbReference>
<evidence type="ECO:0000313" key="2">
    <source>
        <dbReference type="Proteomes" id="UP000814140"/>
    </source>
</evidence>
<reference evidence="1" key="2">
    <citation type="journal article" date="2022" name="New Phytol.">
        <title>Evolutionary transition to the ectomycorrhizal habit in the genomes of a hyperdiverse lineage of mushroom-forming fungi.</title>
        <authorList>
            <person name="Looney B."/>
            <person name="Miyauchi S."/>
            <person name="Morin E."/>
            <person name="Drula E."/>
            <person name="Courty P.E."/>
            <person name="Kohler A."/>
            <person name="Kuo A."/>
            <person name="LaButti K."/>
            <person name="Pangilinan J."/>
            <person name="Lipzen A."/>
            <person name="Riley R."/>
            <person name="Andreopoulos W."/>
            <person name="He G."/>
            <person name="Johnson J."/>
            <person name="Nolan M."/>
            <person name="Tritt A."/>
            <person name="Barry K.W."/>
            <person name="Grigoriev I.V."/>
            <person name="Nagy L.G."/>
            <person name="Hibbett D."/>
            <person name="Henrissat B."/>
            <person name="Matheny P.B."/>
            <person name="Labbe J."/>
            <person name="Martin F.M."/>
        </authorList>
    </citation>
    <scope>NUCLEOTIDE SEQUENCE</scope>
    <source>
        <strain evidence="1">HHB10654</strain>
    </source>
</reference>
<evidence type="ECO:0000313" key="1">
    <source>
        <dbReference type="EMBL" id="KAI0059751.1"/>
    </source>
</evidence>
<sequence length="214" mass="23865">MAVPIWCVHYLFLPSPPTFPQKILSAPRRHVTVCNRARCSVSRRWIPSPAYSLPRSPPILRVFVDPHVSQRPLAPLSSPEHASDRTIRPHRSTRGVSSCPPILRSRISCDGAIPRTVLANRAALIDHPTDIVRSRGHTSPNKAAFCVHVRSILAFGGMFLPPSGDIFCHRAIGFGADEVPTVARYVYHPHTIHNLAHQSQSHRHGRISHRMLPL</sequence>
<dbReference type="Proteomes" id="UP000814140">
    <property type="component" value="Unassembled WGS sequence"/>
</dbReference>
<accession>A0ACB8SVN7</accession>
<proteinExistence type="predicted"/>
<reference evidence="1" key="1">
    <citation type="submission" date="2021-03" db="EMBL/GenBank/DDBJ databases">
        <authorList>
            <consortium name="DOE Joint Genome Institute"/>
            <person name="Ahrendt S."/>
            <person name="Looney B.P."/>
            <person name="Miyauchi S."/>
            <person name="Morin E."/>
            <person name="Drula E."/>
            <person name="Courty P.E."/>
            <person name="Chicoki N."/>
            <person name="Fauchery L."/>
            <person name="Kohler A."/>
            <person name="Kuo A."/>
            <person name="Labutti K."/>
            <person name="Pangilinan J."/>
            <person name="Lipzen A."/>
            <person name="Riley R."/>
            <person name="Andreopoulos W."/>
            <person name="He G."/>
            <person name="Johnson J."/>
            <person name="Barry K.W."/>
            <person name="Grigoriev I.V."/>
            <person name="Nagy L."/>
            <person name="Hibbett D."/>
            <person name="Henrissat B."/>
            <person name="Matheny P.B."/>
            <person name="Labbe J."/>
            <person name="Martin F."/>
        </authorList>
    </citation>
    <scope>NUCLEOTIDE SEQUENCE</scope>
    <source>
        <strain evidence="1">HHB10654</strain>
    </source>
</reference>
<keyword evidence="2" id="KW-1185">Reference proteome</keyword>
<protein>
    <submittedName>
        <fullName evidence="1">Uncharacterized protein</fullName>
    </submittedName>
</protein>